<dbReference type="InterPro" id="IPR000835">
    <property type="entry name" value="HTH_MarR-typ"/>
</dbReference>
<feature type="domain" description="HTH marR-type" evidence="1">
    <location>
        <begin position="68"/>
        <end position="200"/>
    </location>
</feature>
<dbReference type="InterPro" id="IPR036390">
    <property type="entry name" value="WH_DNA-bd_sf"/>
</dbReference>
<sequence length="219" mass="24299">MRALIRFAPVAPPGIYVNVADLNRRVRGGRLFRVLRVSEQALHEASIPKSAQADGGARRPSAFSPREVETVIELLFFAYRDFTAEADAMLARYGFGRAHHRVLHFVGRHPGITVSDLLGILRITKQSLAPVLAQMMREGFIQQRADPADRRRRRLYTTPEAAALAQLLSERQAEHLAAVFAATGPEAARGFRAVLQAMTHPDDRNLFEMPTEPVPADGL</sequence>
<dbReference type="InterPro" id="IPR039422">
    <property type="entry name" value="MarR/SlyA-like"/>
</dbReference>
<reference evidence="2" key="1">
    <citation type="submission" date="2018-07" db="EMBL/GenBank/DDBJ databases">
        <authorList>
            <person name="Quirk P.G."/>
            <person name="Krulwich T.A."/>
        </authorList>
    </citation>
    <scope>NUCLEOTIDE SEQUENCE</scope>
</reference>
<protein>
    <submittedName>
        <fullName evidence="2">HTH-type transcriptional regulator PetP (Modular protein)</fullName>
    </submittedName>
</protein>
<dbReference type="Gene3D" id="1.10.10.10">
    <property type="entry name" value="Winged helix-like DNA-binding domain superfamily/Winged helix DNA-binding domain"/>
    <property type="match status" value="1"/>
</dbReference>
<dbReference type="SMART" id="SM00347">
    <property type="entry name" value="HTH_MARR"/>
    <property type="match status" value="1"/>
</dbReference>
<dbReference type="AlphaFoldDB" id="A0A380TGW2"/>
<gene>
    <name evidence="2" type="ORF">DF3PB_3520003</name>
</gene>
<dbReference type="SUPFAM" id="SSF46785">
    <property type="entry name" value="Winged helix' DNA-binding domain"/>
    <property type="match status" value="1"/>
</dbReference>
<dbReference type="InterPro" id="IPR036388">
    <property type="entry name" value="WH-like_DNA-bd_sf"/>
</dbReference>
<dbReference type="GO" id="GO:0006950">
    <property type="term" value="P:response to stress"/>
    <property type="evidence" value="ECO:0007669"/>
    <property type="project" value="TreeGrafter"/>
</dbReference>
<evidence type="ECO:0000313" key="2">
    <source>
        <dbReference type="EMBL" id="SUS06961.1"/>
    </source>
</evidence>
<dbReference type="GO" id="GO:0003700">
    <property type="term" value="F:DNA-binding transcription factor activity"/>
    <property type="evidence" value="ECO:0007669"/>
    <property type="project" value="InterPro"/>
</dbReference>
<accession>A0A380TGW2</accession>
<dbReference type="EMBL" id="UIDG01000282">
    <property type="protein sequence ID" value="SUS06961.1"/>
    <property type="molecule type" value="Genomic_DNA"/>
</dbReference>
<organism evidence="2">
    <name type="scientific">metagenome</name>
    <dbReference type="NCBI Taxonomy" id="256318"/>
    <lineage>
        <taxon>unclassified sequences</taxon>
        <taxon>metagenomes</taxon>
    </lineage>
</organism>
<dbReference type="PANTHER" id="PTHR33164">
    <property type="entry name" value="TRANSCRIPTIONAL REGULATOR, MARR FAMILY"/>
    <property type="match status" value="1"/>
</dbReference>
<dbReference type="PROSITE" id="PS50995">
    <property type="entry name" value="HTH_MARR_2"/>
    <property type="match status" value="1"/>
</dbReference>
<dbReference type="PANTHER" id="PTHR33164:SF44">
    <property type="entry name" value="TRANSCRIPTIONAL REGULATORY PROTEIN"/>
    <property type="match status" value="1"/>
</dbReference>
<evidence type="ECO:0000259" key="1">
    <source>
        <dbReference type="PROSITE" id="PS50995"/>
    </source>
</evidence>
<name>A0A380TGW2_9ZZZZ</name>
<proteinExistence type="predicted"/>
<dbReference type="Pfam" id="PF12802">
    <property type="entry name" value="MarR_2"/>
    <property type="match status" value="1"/>
</dbReference>